<evidence type="ECO:0000313" key="1">
    <source>
        <dbReference type="EMBL" id="CAD7088987.1"/>
    </source>
</evidence>
<proteinExistence type="predicted"/>
<dbReference type="AlphaFoldDB" id="A0A7R8UXL1"/>
<name>A0A7R8UXL1_HERIL</name>
<evidence type="ECO:0000313" key="2">
    <source>
        <dbReference type="Proteomes" id="UP000594454"/>
    </source>
</evidence>
<reference evidence="1 2" key="1">
    <citation type="submission" date="2020-11" db="EMBL/GenBank/DDBJ databases">
        <authorList>
            <person name="Wallbank WR R."/>
            <person name="Pardo Diaz C."/>
            <person name="Kozak K."/>
            <person name="Martin S."/>
            <person name="Jiggins C."/>
            <person name="Moest M."/>
            <person name="Warren A I."/>
            <person name="Generalovic N T."/>
            <person name="Byers J.R.P. K."/>
            <person name="Montejo-Kovacevich G."/>
            <person name="Yen C E."/>
        </authorList>
    </citation>
    <scope>NUCLEOTIDE SEQUENCE [LARGE SCALE GENOMIC DNA]</scope>
</reference>
<keyword evidence="2" id="KW-1185">Reference proteome</keyword>
<organism evidence="1 2">
    <name type="scientific">Hermetia illucens</name>
    <name type="common">Black soldier fly</name>
    <dbReference type="NCBI Taxonomy" id="343691"/>
    <lineage>
        <taxon>Eukaryota</taxon>
        <taxon>Metazoa</taxon>
        <taxon>Ecdysozoa</taxon>
        <taxon>Arthropoda</taxon>
        <taxon>Hexapoda</taxon>
        <taxon>Insecta</taxon>
        <taxon>Pterygota</taxon>
        <taxon>Neoptera</taxon>
        <taxon>Endopterygota</taxon>
        <taxon>Diptera</taxon>
        <taxon>Brachycera</taxon>
        <taxon>Stratiomyomorpha</taxon>
        <taxon>Stratiomyidae</taxon>
        <taxon>Hermetiinae</taxon>
        <taxon>Hermetia</taxon>
    </lineage>
</organism>
<gene>
    <name evidence="1" type="ORF">HERILL_LOCUS11570</name>
</gene>
<protein>
    <submittedName>
        <fullName evidence="1">Uncharacterized protein</fullName>
    </submittedName>
</protein>
<dbReference type="EMBL" id="LR899012">
    <property type="protein sequence ID" value="CAD7088987.1"/>
    <property type="molecule type" value="Genomic_DNA"/>
</dbReference>
<dbReference type="InParanoid" id="A0A7R8UXL1"/>
<accession>A0A7R8UXL1</accession>
<dbReference type="Proteomes" id="UP000594454">
    <property type="component" value="Chromosome 4"/>
</dbReference>
<sequence>MSQILIVNITLQTEGESLTPPHPNEYNWQSSRVRFTRNYPGKLISSADGALLRCSIASELFMFIAACILK</sequence>